<protein>
    <recommendedName>
        <fullName evidence="4">Protein kinase domain-containing protein</fullName>
    </recommendedName>
</protein>
<dbReference type="InterPro" id="IPR050167">
    <property type="entry name" value="Ser_Thr_protein_kinase"/>
</dbReference>
<feature type="region of interest" description="Disordered" evidence="1">
    <location>
        <begin position="1032"/>
        <end position="1053"/>
    </location>
</feature>
<feature type="compositionally biased region" description="Low complexity" evidence="1">
    <location>
        <begin position="1144"/>
        <end position="1156"/>
    </location>
</feature>
<keyword evidence="2" id="KW-0472">Membrane</keyword>
<keyword evidence="3" id="KW-0732">Signal</keyword>
<dbReference type="InterPro" id="IPR011009">
    <property type="entry name" value="Kinase-like_dom_sf"/>
</dbReference>
<dbReference type="InterPro" id="IPR000719">
    <property type="entry name" value="Prot_kinase_dom"/>
</dbReference>
<feature type="region of interest" description="Disordered" evidence="1">
    <location>
        <begin position="919"/>
        <end position="952"/>
    </location>
</feature>
<proteinExistence type="predicted"/>
<evidence type="ECO:0000313" key="6">
    <source>
        <dbReference type="Proteomes" id="UP001281761"/>
    </source>
</evidence>
<dbReference type="Gene3D" id="1.10.510.10">
    <property type="entry name" value="Transferase(Phosphotransferase) domain 1"/>
    <property type="match status" value="1"/>
</dbReference>
<dbReference type="EMBL" id="JARBJD010000033">
    <property type="protein sequence ID" value="KAK2959010.1"/>
    <property type="molecule type" value="Genomic_DNA"/>
</dbReference>
<keyword evidence="6" id="KW-1185">Reference proteome</keyword>
<feature type="signal peptide" evidence="3">
    <location>
        <begin position="1"/>
        <end position="16"/>
    </location>
</feature>
<dbReference type="PROSITE" id="PS50011">
    <property type="entry name" value="PROTEIN_KINASE_DOM"/>
    <property type="match status" value="1"/>
</dbReference>
<organism evidence="5 6">
    <name type="scientific">Blattamonas nauphoetae</name>
    <dbReference type="NCBI Taxonomy" id="2049346"/>
    <lineage>
        <taxon>Eukaryota</taxon>
        <taxon>Metamonada</taxon>
        <taxon>Preaxostyla</taxon>
        <taxon>Oxymonadida</taxon>
        <taxon>Blattamonas</taxon>
    </lineage>
</organism>
<feature type="compositionally biased region" description="Acidic residues" evidence="1">
    <location>
        <begin position="926"/>
        <end position="943"/>
    </location>
</feature>
<dbReference type="InterPro" id="IPR001245">
    <property type="entry name" value="Ser-Thr/Tyr_kinase_cat_dom"/>
</dbReference>
<dbReference type="PANTHER" id="PTHR23257">
    <property type="entry name" value="SERINE-THREONINE PROTEIN KINASE"/>
    <property type="match status" value="1"/>
</dbReference>
<dbReference type="SUPFAM" id="SSF56112">
    <property type="entry name" value="Protein kinase-like (PK-like)"/>
    <property type="match status" value="1"/>
</dbReference>
<evidence type="ECO:0000259" key="4">
    <source>
        <dbReference type="PROSITE" id="PS50011"/>
    </source>
</evidence>
<sequence>MLSLSLLLCLFQHTLGTTVNEIQSNKVSAHLNSETRLQDLASVLGQYSLSNRFESNRTDVLSIAEGTYIGRDIEITHRSLELSGEWSSQRNGPGTTLVPSCVSKRKRNEETGDDHAVDRCLFSLANSTLRLKWMRISVVDTSAETGTPRLASVSSSMLSICESVLDLSPSTSPILVCSSTIDESAVESSVVLNKCSMSSESGEMRGVVETSAFPSFEVSVSVSIVGCSCDSQRIVGTDGIGLALTRTPRKGEKVTGIISSSLIGCSFMNMSSIGSSHLPRLPHLNQKMLGCVVSLTSSHLSGSTIRDMNNGGSILCSNSSFSSLLSSPNTDTNEQSFIATPGEYTGDDVVDGTLFIFFDQTTPIVISKCHFTGAAYEQYLTGSSDDLARPLLFYNFHGTVSVVSCSFLNFDAGLNGNYGWSRGYGAAVCFHYDRQVDDGSSFTATSSNFTSCSAPNSGGAVFISGKIEVAIDSCRFTDCTASEVGGGVACEYEFTDLSVVGSSFEHCEAFSESKNVSGGAIYAIKIRYHEGTNRMTMTNCRFVDCSSTFDGGAVYVCDMTTISISDTFVSRCFSARTGAIYLRFGSEYKDLSVSRVVFDGNRIDPLPIPGVFYNYRPKDFSVYFRNIYSYDTPHFPFDDCFTTVYPSSADRVPSAGVVDQDGNNVNERIPSKLYPGYYFTTAYIKCGPYLTDRPKLKLNERTGQIELEMKAKTPLMSQEYEVTVYADDYETSLREYVTFRMLFVNGTGRTMISPSESNLQYNEVYDFSSIIGVVPESSSSIDTNDNSFPVLPYAFTWYSVEIEEFYNYFKIPSLPTFSTLQVATAHLIESDPQSAFVVLVFDKEVWGWYEFVVEEEGEDVTIRFSIESSSKLGITKEFKVIGDVKLLTPDTTYTIKSVLRDPESDSPFVRMNETITFRIPKSQDAPPDEPEPADPEEPTEPEPEDPKDKKAMSPEMKSLLSWLVPLVACLLIALILAIVVIVLLRRRQQKNGEPAQKEMEVQEAFDVEKVEEFGVDCSNGVIHTDGISHTAFDSSSDRLPTLNHSRGEGKGEGEGEWVEVMACSGGFEISSARMTDTLYSVLHKEHRDVGKRGVGMQIVNGLKQVVGHRGWSDVLTRLSSHWILIEAAGNVQLKLQMNASEAEQEAAQAQTQNAQALPKLEGNEKKNKQTSRGWMVRKFSPEVVGSKGGQVDGHKASVFSLGLVLWEIETGQVPFGELDAVNAQRQSGTGIGPKMESLQNEAFVSLIRRCVSVDPEQRPTLTEVGEFLSSHPDETIRASRIELKE</sequence>
<dbReference type="Pfam" id="PF07714">
    <property type="entry name" value="PK_Tyr_Ser-Thr"/>
    <property type="match status" value="1"/>
</dbReference>
<gene>
    <name evidence="5" type="ORF">BLNAU_6026</name>
</gene>
<feature type="chain" id="PRO_5045870198" description="Protein kinase domain-containing protein" evidence="3">
    <location>
        <begin position="17"/>
        <end position="1285"/>
    </location>
</feature>
<dbReference type="InterPro" id="IPR011050">
    <property type="entry name" value="Pectin_lyase_fold/virulence"/>
</dbReference>
<comment type="caution">
    <text evidence="5">The sequence shown here is derived from an EMBL/GenBank/DDBJ whole genome shotgun (WGS) entry which is preliminary data.</text>
</comment>
<evidence type="ECO:0000256" key="3">
    <source>
        <dbReference type="SAM" id="SignalP"/>
    </source>
</evidence>
<dbReference type="Proteomes" id="UP001281761">
    <property type="component" value="Unassembled WGS sequence"/>
</dbReference>
<accession>A0ABQ9Y5I7</accession>
<reference evidence="5 6" key="1">
    <citation type="journal article" date="2022" name="bioRxiv">
        <title>Genomics of Preaxostyla Flagellates Illuminates Evolutionary Transitions and the Path Towards Mitochondrial Loss.</title>
        <authorList>
            <person name="Novak L.V.F."/>
            <person name="Treitli S.C."/>
            <person name="Pyrih J."/>
            <person name="Halakuc P."/>
            <person name="Pipaliya S.V."/>
            <person name="Vacek V."/>
            <person name="Brzon O."/>
            <person name="Soukal P."/>
            <person name="Eme L."/>
            <person name="Dacks J.B."/>
            <person name="Karnkowska A."/>
            <person name="Elias M."/>
            <person name="Hampl V."/>
        </authorList>
    </citation>
    <scope>NUCLEOTIDE SEQUENCE [LARGE SCALE GENOMIC DNA]</scope>
    <source>
        <strain evidence="5">NAU3</strain>
        <tissue evidence="5">Gut</tissue>
    </source>
</reference>
<feature type="compositionally biased region" description="Polar residues" evidence="1">
    <location>
        <begin position="1032"/>
        <end position="1044"/>
    </location>
</feature>
<evidence type="ECO:0000256" key="2">
    <source>
        <dbReference type="SAM" id="Phobius"/>
    </source>
</evidence>
<evidence type="ECO:0000313" key="5">
    <source>
        <dbReference type="EMBL" id="KAK2959010.1"/>
    </source>
</evidence>
<keyword evidence="2" id="KW-0812">Transmembrane</keyword>
<feature type="domain" description="Protein kinase" evidence="4">
    <location>
        <begin position="866"/>
        <end position="1274"/>
    </location>
</feature>
<feature type="region of interest" description="Disordered" evidence="1">
    <location>
        <begin position="1144"/>
        <end position="1172"/>
    </location>
</feature>
<evidence type="ECO:0000256" key="1">
    <source>
        <dbReference type="SAM" id="MobiDB-lite"/>
    </source>
</evidence>
<dbReference type="SUPFAM" id="SSF51126">
    <property type="entry name" value="Pectin lyase-like"/>
    <property type="match status" value="1"/>
</dbReference>
<feature type="transmembrane region" description="Helical" evidence="2">
    <location>
        <begin position="959"/>
        <end position="984"/>
    </location>
</feature>
<name>A0ABQ9Y5I7_9EUKA</name>
<keyword evidence="2" id="KW-1133">Transmembrane helix</keyword>